<evidence type="ECO:0000313" key="3">
    <source>
        <dbReference type="Proteomes" id="UP001519362"/>
    </source>
</evidence>
<gene>
    <name evidence="2" type="ORF">JOF34_002507</name>
</gene>
<dbReference type="InterPro" id="IPR044929">
    <property type="entry name" value="DNA/RNA_non-sp_Endonuclease_sf"/>
</dbReference>
<organism evidence="2 3">
    <name type="scientific">Microbacterium amylolyticum</name>
    <dbReference type="NCBI Taxonomy" id="936337"/>
    <lineage>
        <taxon>Bacteria</taxon>
        <taxon>Bacillati</taxon>
        <taxon>Actinomycetota</taxon>
        <taxon>Actinomycetes</taxon>
        <taxon>Micrococcales</taxon>
        <taxon>Microbacteriaceae</taxon>
        <taxon>Microbacterium</taxon>
    </lineage>
</organism>
<protein>
    <submittedName>
        <fullName evidence="2">DNA-entry nuclease</fullName>
    </submittedName>
</protein>
<name>A0ABS4ZKP2_9MICO</name>
<dbReference type="InterPro" id="IPR044927">
    <property type="entry name" value="Endonuclea_NS_2"/>
</dbReference>
<accession>A0ABS4ZKP2</accession>
<comment type="caution">
    <text evidence="2">The sequence shown here is derived from an EMBL/GenBank/DDBJ whole genome shotgun (WGS) entry which is preliminary data.</text>
</comment>
<evidence type="ECO:0000259" key="1">
    <source>
        <dbReference type="Pfam" id="PF13930"/>
    </source>
</evidence>
<dbReference type="Pfam" id="PF13930">
    <property type="entry name" value="Endonuclea_NS_2"/>
    <property type="match status" value="1"/>
</dbReference>
<dbReference type="Proteomes" id="UP001519362">
    <property type="component" value="Unassembled WGS sequence"/>
</dbReference>
<dbReference type="Gene3D" id="3.40.570.10">
    <property type="entry name" value="Extracellular Endonuclease, subunit A"/>
    <property type="match status" value="1"/>
</dbReference>
<keyword evidence="3" id="KW-1185">Reference proteome</keyword>
<dbReference type="EMBL" id="JAGIOL010000002">
    <property type="protein sequence ID" value="MBP2437863.1"/>
    <property type="molecule type" value="Genomic_DNA"/>
</dbReference>
<reference evidence="2 3" key="1">
    <citation type="submission" date="2021-03" db="EMBL/GenBank/DDBJ databases">
        <title>Sequencing the genomes of 1000 actinobacteria strains.</title>
        <authorList>
            <person name="Klenk H.-P."/>
        </authorList>
    </citation>
    <scope>NUCLEOTIDE SEQUENCE [LARGE SCALE GENOMIC DNA]</scope>
    <source>
        <strain evidence="2 3">DSM 24221</strain>
    </source>
</reference>
<sequence length="262" mass="27718">MKRTTRTIRKRVRRALISIAATAVVAAVAWVAVPSIGAEWLPELSDIVGGAPTIEQVAIAVDGDYYTVDGAAEVLYAAEPGDVAYCPVDQLDRATCAYGVLTSELRQAAADRGREDITVDPAGWPAENGEVTIPARADVDGSTAYSGWLWNRSHLLADSLGGAASRENLVTGTRTQNVGSTRADGVYAGGMAYTEKIARDYLDTGAGDACPLYYAATPQYHGDELIPRAVHVDVRSCDGEIDMRVNVTNAAAGCSLNYVFGT</sequence>
<dbReference type="RefSeq" id="WP_210007964.1">
    <property type="nucleotide sequence ID" value="NZ_JAGIOL010000002.1"/>
</dbReference>
<feature type="non-terminal residue" evidence="2">
    <location>
        <position position="262"/>
    </location>
</feature>
<proteinExistence type="predicted"/>
<evidence type="ECO:0000313" key="2">
    <source>
        <dbReference type="EMBL" id="MBP2437863.1"/>
    </source>
</evidence>
<feature type="domain" description="Type VII secretion system protein EssD-like" evidence="1">
    <location>
        <begin position="87"/>
        <end position="235"/>
    </location>
</feature>